<feature type="region of interest" description="Disordered" evidence="1">
    <location>
        <begin position="49"/>
        <end position="80"/>
    </location>
</feature>
<keyword evidence="3" id="KW-1185">Reference proteome</keyword>
<reference evidence="2" key="1">
    <citation type="journal article" date="2020" name="Stud. Mycol.">
        <title>101 Dothideomycetes genomes: a test case for predicting lifestyles and emergence of pathogens.</title>
        <authorList>
            <person name="Haridas S."/>
            <person name="Albert R."/>
            <person name="Binder M."/>
            <person name="Bloem J."/>
            <person name="Labutti K."/>
            <person name="Salamov A."/>
            <person name="Andreopoulos B."/>
            <person name="Baker S."/>
            <person name="Barry K."/>
            <person name="Bills G."/>
            <person name="Bluhm B."/>
            <person name="Cannon C."/>
            <person name="Castanera R."/>
            <person name="Culley D."/>
            <person name="Daum C."/>
            <person name="Ezra D."/>
            <person name="Gonzalez J."/>
            <person name="Henrissat B."/>
            <person name="Kuo A."/>
            <person name="Liang C."/>
            <person name="Lipzen A."/>
            <person name="Lutzoni F."/>
            <person name="Magnuson J."/>
            <person name="Mondo S."/>
            <person name="Nolan M."/>
            <person name="Ohm R."/>
            <person name="Pangilinan J."/>
            <person name="Park H.-J."/>
            <person name="Ramirez L."/>
            <person name="Alfaro M."/>
            <person name="Sun H."/>
            <person name="Tritt A."/>
            <person name="Yoshinaga Y."/>
            <person name="Zwiers L.-H."/>
            <person name="Turgeon B."/>
            <person name="Goodwin S."/>
            <person name="Spatafora J."/>
            <person name="Crous P."/>
            <person name="Grigoriev I."/>
        </authorList>
    </citation>
    <scope>NUCLEOTIDE SEQUENCE</scope>
    <source>
        <strain evidence="2">CBS 627.86</strain>
    </source>
</reference>
<protein>
    <submittedName>
        <fullName evidence="2">Uncharacterized protein</fullName>
    </submittedName>
</protein>
<name>A0A6A5Z4A9_9PLEO</name>
<dbReference type="Proteomes" id="UP000799770">
    <property type="component" value="Unassembled WGS sequence"/>
</dbReference>
<dbReference type="EMBL" id="ML977326">
    <property type="protein sequence ID" value="KAF2113936.1"/>
    <property type="molecule type" value="Genomic_DNA"/>
</dbReference>
<gene>
    <name evidence="2" type="ORF">BDV96DRAFT_104773</name>
</gene>
<organism evidence="2 3">
    <name type="scientific">Lophiotrema nucula</name>
    <dbReference type="NCBI Taxonomy" id="690887"/>
    <lineage>
        <taxon>Eukaryota</taxon>
        <taxon>Fungi</taxon>
        <taxon>Dikarya</taxon>
        <taxon>Ascomycota</taxon>
        <taxon>Pezizomycotina</taxon>
        <taxon>Dothideomycetes</taxon>
        <taxon>Pleosporomycetidae</taxon>
        <taxon>Pleosporales</taxon>
        <taxon>Lophiotremataceae</taxon>
        <taxon>Lophiotrema</taxon>
    </lineage>
</organism>
<evidence type="ECO:0000313" key="2">
    <source>
        <dbReference type="EMBL" id="KAF2113936.1"/>
    </source>
</evidence>
<sequence length="199" mass="22723">MLPGYKPTRWRTLCDIAFSEQNIQLLQLTTSTYSRWLTHDAIALQRTSHVSDRANTSTPKTDYLNPRRAAANNSRTSRSYKSHHYTSKASILLTILLVYISHLTSNISPIRMTGKQTIFQNTQLYCLTQWTISEGYGTIPRSACPRGSTTILDSRAQASHDRRAQVLKLQNRSHSPRKRARTPKSDETTFARLSNRIEL</sequence>
<proteinExistence type="predicted"/>
<accession>A0A6A5Z4A9</accession>
<evidence type="ECO:0000313" key="3">
    <source>
        <dbReference type="Proteomes" id="UP000799770"/>
    </source>
</evidence>
<dbReference type="AlphaFoldDB" id="A0A6A5Z4A9"/>
<evidence type="ECO:0000256" key="1">
    <source>
        <dbReference type="SAM" id="MobiDB-lite"/>
    </source>
</evidence>
<feature type="compositionally biased region" description="Low complexity" evidence="1">
    <location>
        <begin position="66"/>
        <end position="77"/>
    </location>
</feature>
<feature type="compositionally biased region" description="Polar residues" evidence="1">
    <location>
        <begin position="49"/>
        <end position="60"/>
    </location>
</feature>